<dbReference type="SUPFAM" id="SSF81296">
    <property type="entry name" value="E set domains"/>
    <property type="match status" value="1"/>
</dbReference>
<dbReference type="Proteomes" id="UP000694569">
    <property type="component" value="Unplaced"/>
</dbReference>
<dbReference type="Gene3D" id="2.60.40.10">
    <property type="entry name" value="Immunoglobulins"/>
    <property type="match status" value="3"/>
</dbReference>
<feature type="active site" evidence="9">
    <location>
        <position position="271"/>
    </location>
</feature>
<dbReference type="InterPro" id="IPR014756">
    <property type="entry name" value="Ig_E-set"/>
</dbReference>
<feature type="domain" description="Transglutaminase-like" evidence="11">
    <location>
        <begin position="263"/>
        <end position="355"/>
    </location>
</feature>
<evidence type="ECO:0000256" key="6">
    <source>
        <dbReference type="ARBA" id="ARBA00023315"/>
    </source>
</evidence>
<dbReference type="PIRSF" id="PIRSF000459">
    <property type="entry name" value="TGM_EBP42"/>
    <property type="match status" value="1"/>
</dbReference>
<feature type="region of interest" description="Disordered" evidence="10">
    <location>
        <begin position="60"/>
        <end position="89"/>
    </location>
</feature>
<evidence type="ECO:0000256" key="8">
    <source>
        <dbReference type="ARBA" id="ARBA00051843"/>
    </source>
</evidence>
<keyword evidence="3" id="KW-0808">Transferase</keyword>
<dbReference type="InterPro" id="IPR036985">
    <property type="entry name" value="Transglutaminase-like_sf"/>
</dbReference>
<evidence type="ECO:0000259" key="11">
    <source>
        <dbReference type="SMART" id="SM00460"/>
    </source>
</evidence>
<dbReference type="Pfam" id="PF01841">
    <property type="entry name" value="Transglut_core"/>
    <property type="match status" value="1"/>
</dbReference>
<dbReference type="SUPFAM" id="SSF54001">
    <property type="entry name" value="Cysteine proteinases"/>
    <property type="match status" value="1"/>
</dbReference>
<dbReference type="SMART" id="SM00460">
    <property type="entry name" value="TGc"/>
    <property type="match status" value="1"/>
</dbReference>
<dbReference type="PANTHER" id="PTHR11590">
    <property type="entry name" value="PROTEIN-GLUTAMINE GAMMA-GLUTAMYLTRANSFERASE"/>
    <property type="match status" value="1"/>
</dbReference>
<keyword evidence="6" id="KW-0012">Acyltransferase</keyword>
<keyword evidence="5" id="KW-0106">Calcium</keyword>
<evidence type="ECO:0000256" key="4">
    <source>
        <dbReference type="ARBA" id="ARBA00022723"/>
    </source>
</evidence>
<dbReference type="InterPro" id="IPR023608">
    <property type="entry name" value="Transglutaminase_animal"/>
</dbReference>
<dbReference type="InterPro" id="IPR013783">
    <property type="entry name" value="Ig-like_fold"/>
</dbReference>
<dbReference type="EC" id="2.3.2.13" evidence="7"/>
<comment type="similarity">
    <text evidence="2">Belongs to the transglutaminase superfamily. Transglutaminase family.</text>
</comment>
<reference evidence="12" key="2">
    <citation type="submission" date="2025-09" db="UniProtKB">
        <authorList>
            <consortium name="Ensembl"/>
        </authorList>
    </citation>
    <scope>IDENTIFICATION</scope>
</reference>
<keyword evidence="4" id="KW-0479">Metal-binding</keyword>
<reference evidence="12" key="1">
    <citation type="submission" date="2025-08" db="UniProtKB">
        <authorList>
            <consortium name="Ensembl"/>
        </authorList>
    </citation>
    <scope>IDENTIFICATION</scope>
</reference>
<sequence>MSSLRFVRVNLRQEANEKAHHTNDYYSSKLVTRRGQPVAIDVTLSRPLQTGDRLTLISEIGSSPSESSNTRAVMPVSRSGSKTKWSATSTSTGSTMAINMNSPSTAIVGEYRLILQIVSGGRTSTHNLGSFFLLFNAWGTEDEVFLNNEAERLEYVQNETGLIFYGSANSQGSRQWDFGQKEEGILEIAFTILNKSLEARKNPLVDLSKRNSALYIARVFSAMVNSNDDNGILRGNWSGNYSNGTSPTAWNGSVPILKKWQASGPVGFGQCWVFAGVLCTVHRALGIPCRVITNYESAHDTTNDLYVDYYVDEDGNPLSESADSVWNFHVWNEIWCIRLDLGPTYNGWQVVDATPQEPSEGVFCLGPTAVTAVKEGEVDLPFDTTFVAGEVNADRVTWVRRRDGSRTKISTDPKSVGKFISTKAVGAFRREDVTDNYKYPEGSAKNQEVFEKARAKLTKPHTMAMGRSAMARFASPAAREATAPEPNLTGSFVLGEQREVGEDLSLIMKLKNTANDSQEVKVKLTVNAILYTKAPMAEIMKQDLTISLGPNQEKDIPLTVTYADYRDAITADNMIQWIAVCDDKNGGHLLFDAVVTMKNPPISIRISGYPTVNKPITVDVIFSNPLGEDVSRSTLTVEGSGLLHAPLPITIPPLKPNQRSKTQFDIIPYRPGQRCLYVDFSSKQFSDVKGHTTVNVAPA</sequence>
<dbReference type="InterPro" id="IPR050779">
    <property type="entry name" value="Transglutaminase"/>
</dbReference>
<dbReference type="FunFam" id="2.60.40.10:FF:000090">
    <property type="entry name" value="Protein-glutamine gamma-glutamyltransferase 2"/>
    <property type="match status" value="1"/>
</dbReference>
<dbReference type="InterPro" id="IPR002931">
    <property type="entry name" value="Transglutaminase-like"/>
</dbReference>
<feature type="active site" evidence="9">
    <location>
        <position position="329"/>
    </location>
</feature>
<dbReference type="GO" id="GO:0003810">
    <property type="term" value="F:protein-glutamine gamma-glutamyltransferase activity"/>
    <property type="evidence" value="ECO:0007669"/>
    <property type="project" value="UniProtKB-EC"/>
</dbReference>
<evidence type="ECO:0000256" key="7">
    <source>
        <dbReference type="ARBA" id="ARBA00024222"/>
    </source>
</evidence>
<evidence type="ECO:0000256" key="5">
    <source>
        <dbReference type="ARBA" id="ARBA00022837"/>
    </source>
</evidence>
<organism evidence="12 13">
    <name type="scientific">Leptobrachium leishanense</name>
    <name type="common">Leishan spiny toad</name>
    <dbReference type="NCBI Taxonomy" id="445787"/>
    <lineage>
        <taxon>Eukaryota</taxon>
        <taxon>Metazoa</taxon>
        <taxon>Chordata</taxon>
        <taxon>Craniata</taxon>
        <taxon>Vertebrata</taxon>
        <taxon>Euteleostomi</taxon>
        <taxon>Amphibia</taxon>
        <taxon>Batrachia</taxon>
        <taxon>Anura</taxon>
        <taxon>Pelobatoidea</taxon>
        <taxon>Megophryidae</taxon>
        <taxon>Leptobrachium</taxon>
    </lineage>
</organism>
<dbReference type="InterPro" id="IPR008958">
    <property type="entry name" value="Transglutaminase_C"/>
</dbReference>
<dbReference type="InterPro" id="IPR001102">
    <property type="entry name" value="Transglutaminase_N"/>
</dbReference>
<evidence type="ECO:0000256" key="3">
    <source>
        <dbReference type="ARBA" id="ARBA00022679"/>
    </source>
</evidence>
<proteinExistence type="inferred from homology"/>
<name>A0A8C5R7A8_9ANUR</name>
<dbReference type="Ensembl" id="ENSLLET00000049527.1">
    <property type="protein sequence ID" value="ENSLLEP00000047659.1"/>
    <property type="gene ID" value="ENSLLEG00000030103.1"/>
</dbReference>
<evidence type="ECO:0000256" key="9">
    <source>
        <dbReference type="PIRSR" id="PIRSR000459-1"/>
    </source>
</evidence>
<evidence type="ECO:0000256" key="10">
    <source>
        <dbReference type="SAM" id="MobiDB-lite"/>
    </source>
</evidence>
<dbReference type="GeneTree" id="ENSGT01050000244866"/>
<dbReference type="PANTHER" id="PTHR11590:SF36">
    <property type="entry name" value="PROTEIN-GLUTAMINE GAMMA-GLUTAMYLTRANSFERASE E"/>
    <property type="match status" value="1"/>
</dbReference>
<comment type="cofactor">
    <cofactor evidence="1">
        <name>Ca(2+)</name>
        <dbReference type="ChEBI" id="CHEBI:29108"/>
    </cofactor>
</comment>
<dbReference type="GO" id="GO:0046872">
    <property type="term" value="F:metal ion binding"/>
    <property type="evidence" value="ECO:0007669"/>
    <property type="project" value="UniProtKB-KW"/>
</dbReference>
<dbReference type="Pfam" id="PF00927">
    <property type="entry name" value="Transglut_C"/>
    <property type="match status" value="2"/>
</dbReference>
<dbReference type="SUPFAM" id="SSF49309">
    <property type="entry name" value="Transglutaminase, two C-terminal domains"/>
    <property type="match status" value="2"/>
</dbReference>
<dbReference type="Gene3D" id="3.90.260.10">
    <property type="entry name" value="Transglutaminase-like"/>
    <property type="match status" value="1"/>
</dbReference>
<dbReference type="Pfam" id="PF00868">
    <property type="entry name" value="Transglut_N"/>
    <property type="match status" value="1"/>
</dbReference>
<dbReference type="FunFam" id="2.60.40.10:FF:000171">
    <property type="entry name" value="protein-glutamine gamma-glutamyltransferase 6"/>
    <property type="match status" value="1"/>
</dbReference>
<evidence type="ECO:0000313" key="12">
    <source>
        <dbReference type="Ensembl" id="ENSLLEP00000047659.1"/>
    </source>
</evidence>
<keyword evidence="13" id="KW-1185">Reference proteome</keyword>
<feature type="compositionally biased region" description="Low complexity" evidence="10">
    <location>
        <begin position="79"/>
        <end position="89"/>
    </location>
</feature>
<dbReference type="AlphaFoldDB" id="A0A8C5R7A8"/>
<evidence type="ECO:0000256" key="2">
    <source>
        <dbReference type="ARBA" id="ARBA00005968"/>
    </source>
</evidence>
<dbReference type="OrthoDB" id="437511at2759"/>
<accession>A0A8C5R7A8</accession>
<feature type="active site" evidence="9">
    <location>
        <position position="352"/>
    </location>
</feature>
<evidence type="ECO:0000313" key="13">
    <source>
        <dbReference type="Proteomes" id="UP000694569"/>
    </source>
</evidence>
<protein>
    <recommendedName>
        <fullName evidence="7">protein-glutamine gamma-glutamyltransferase</fullName>
        <ecNumber evidence="7">2.3.2.13</ecNumber>
    </recommendedName>
</protein>
<dbReference type="InterPro" id="IPR038765">
    <property type="entry name" value="Papain-like_cys_pep_sf"/>
</dbReference>
<dbReference type="FunFam" id="3.90.260.10:FF:000001">
    <property type="entry name" value="Protein-glutamine gamma-glutamyltransferase 2"/>
    <property type="match status" value="1"/>
</dbReference>
<evidence type="ECO:0000256" key="1">
    <source>
        <dbReference type="ARBA" id="ARBA00001913"/>
    </source>
</evidence>
<dbReference type="InterPro" id="IPR036238">
    <property type="entry name" value="Transglutaminase_C_sf"/>
</dbReference>
<comment type="catalytic activity">
    <reaction evidence="8">
        <text>L-glutaminyl-[protein] + L-lysyl-[protein] = [protein]-L-lysyl-N(6)-5-L-glutamyl-[protein] + NH4(+)</text>
        <dbReference type="Rhea" id="RHEA:54816"/>
        <dbReference type="Rhea" id="RHEA-COMP:9752"/>
        <dbReference type="Rhea" id="RHEA-COMP:10207"/>
        <dbReference type="Rhea" id="RHEA-COMP:14005"/>
        <dbReference type="ChEBI" id="CHEBI:28938"/>
        <dbReference type="ChEBI" id="CHEBI:29969"/>
        <dbReference type="ChEBI" id="CHEBI:30011"/>
        <dbReference type="ChEBI" id="CHEBI:138370"/>
        <dbReference type="EC" id="2.3.2.13"/>
    </reaction>
</comment>